<evidence type="ECO:0000259" key="5">
    <source>
        <dbReference type="Pfam" id="PF13947"/>
    </source>
</evidence>
<comment type="caution">
    <text evidence="6">The sequence shown here is derived from an EMBL/GenBank/DDBJ whole genome shotgun (WGS) entry which is preliminary data.</text>
</comment>
<protein>
    <recommendedName>
        <fullName evidence="5">Wall-associated receptor kinase galacturonan-binding domain-containing protein</fullName>
    </recommendedName>
</protein>
<gene>
    <name evidence="6" type="ORF">SASPL_110791</name>
</gene>
<evidence type="ECO:0000256" key="1">
    <source>
        <dbReference type="ARBA" id="ARBA00004167"/>
    </source>
</evidence>
<keyword evidence="4" id="KW-1133">Transmembrane helix</keyword>
<name>A0A8X9A3N8_SALSN</name>
<accession>A0A8X9A3N8</accession>
<comment type="subcellular location">
    <subcellularLocation>
        <location evidence="1">Membrane</location>
        <topology evidence="1">Single-pass membrane protein</topology>
    </subcellularLocation>
</comment>
<evidence type="ECO:0000313" key="7">
    <source>
        <dbReference type="Proteomes" id="UP000298416"/>
    </source>
</evidence>
<dbReference type="PANTHER" id="PTHR33138:SF28">
    <property type="entry name" value="LEAF RUST 10 DISEASE-RESISTANCE LOCUS RECEPTOR-LIKE PROTEIN KINASE-LIKE 2.1"/>
    <property type="match status" value="1"/>
</dbReference>
<dbReference type="AlphaFoldDB" id="A0A8X9A3N8"/>
<dbReference type="GO" id="GO:0030247">
    <property type="term" value="F:polysaccharide binding"/>
    <property type="evidence" value="ECO:0007669"/>
    <property type="project" value="InterPro"/>
</dbReference>
<dbReference type="PANTHER" id="PTHR33138">
    <property type="entry name" value="OS01G0690200 PROTEIN"/>
    <property type="match status" value="1"/>
</dbReference>
<feature type="region of interest" description="Disordered" evidence="3">
    <location>
        <begin position="1"/>
        <end position="23"/>
    </location>
</feature>
<keyword evidence="2" id="KW-0732">Signal</keyword>
<evidence type="ECO:0000256" key="2">
    <source>
        <dbReference type="ARBA" id="ARBA00022729"/>
    </source>
</evidence>
<dbReference type="InterPro" id="IPR025287">
    <property type="entry name" value="WAK_GUB"/>
</dbReference>
<keyword evidence="4" id="KW-0472">Membrane</keyword>
<organism evidence="6">
    <name type="scientific">Salvia splendens</name>
    <name type="common">Scarlet sage</name>
    <dbReference type="NCBI Taxonomy" id="180675"/>
    <lineage>
        <taxon>Eukaryota</taxon>
        <taxon>Viridiplantae</taxon>
        <taxon>Streptophyta</taxon>
        <taxon>Embryophyta</taxon>
        <taxon>Tracheophyta</taxon>
        <taxon>Spermatophyta</taxon>
        <taxon>Magnoliopsida</taxon>
        <taxon>eudicotyledons</taxon>
        <taxon>Gunneridae</taxon>
        <taxon>Pentapetalae</taxon>
        <taxon>asterids</taxon>
        <taxon>lamiids</taxon>
        <taxon>Lamiales</taxon>
        <taxon>Lamiaceae</taxon>
        <taxon>Nepetoideae</taxon>
        <taxon>Mentheae</taxon>
        <taxon>Salviinae</taxon>
        <taxon>Salvia</taxon>
        <taxon>Salvia subgen. Calosphace</taxon>
        <taxon>core Calosphace</taxon>
    </lineage>
</organism>
<dbReference type="Proteomes" id="UP000298416">
    <property type="component" value="Unassembled WGS sequence"/>
</dbReference>
<dbReference type="EMBL" id="PNBA02000004">
    <property type="protein sequence ID" value="KAG6426566.1"/>
    <property type="molecule type" value="Genomic_DNA"/>
</dbReference>
<dbReference type="GO" id="GO:0016020">
    <property type="term" value="C:membrane"/>
    <property type="evidence" value="ECO:0007669"/>
    <property type="project" value="UniProtKB-SubCell"/>
</dbReference>
<proteinExistence type="predicted"/>
<reference evidence="6" key="1">
    <citation type="submission" date="2018-01" db="EMBL/GenBank/DDBJ databases">
        <authorList>
            <person name="Mao J.F."/>
        </authorList>
    </citation>
    <scope>NUCLEOTIDE SEQUENCE</scope>
    <source>
        <strain evidence="6">Huo1</strain>
        <tissue evidence="6">Leaf</tissue>
    </source>
</reference>
<keyword evidence="7" id="KW-1185">Reference proteome</keyword>
<evidence type="ECO:0000256" key="3">
    <source>
        <dbReference type="SAM" id="MobiDB-lite"/>
    </source>
</evidence>
<keyword evidence="4" id="KW-0812">Transmembrane</keyword>
<evidence type="ECO:0000256" key="4">
    <source>
        <dbReference type="SAM" id="Phobius"/>
    </source>
</evidence>
<dbReference type="Pfam" id="PF13947">
    <property type="entry name" value="GUB_WAK_bind"/>
    <property type="match status" value="1"/>
</dbReference>
<evidence type="ECO:0000313" key="6">
    <source>
        <dbReference type="EMBL" id="KAG6426566.1"/>
    </source>
</evidence>
<feature type="domain" description="Wall-associated receptor kinase galacturonan-binding" evidence="5">
    <location>
        <begin position="48"/>
        <end position="112"/>
    </location>
</feature>
<reference evidence="6" key="2">
    <citation type="submission" date="2020-08" db="EMBL/GenBank/DDBJ databases">
        <title>Plant Genome Project.</title>
        <authorList>
            <person name="Zhang R.-G."/>
        </authorList>
    </citation>
    <scope>NUCLEOTIDE SEQUENCE</scope>
    <source>
        <strain evidence="6">Huo1</strain>
        <tissue evidence="6">Leaf</tissue>
    </source>
</reference>
<feature type="transmembrane region" description="Helical" evidence="4">
    <location>
        <begin position="286"/>
        <end position="315"/>
    </location>
</feature>
<sequence length="325" mass="36267">MILMWNSKGEGEELTSGTRAGRHEDAESDYLSSVVDFICANSTAQDNCPSSSCGNVKISYPFRLTSSPKSCGYDDSGSELECHNNETIFKVGNARYIVRDINYATYSIWMVDPSMNTANANLSSCPLYPNDLPSWPYLFSHNYFFDMNRPVSFLHCLAPVSSSSYVEAPFCGNRSSILSNSSRLYSYVVEGDGIVEDSCMLDHVVWSSRAKGTSTISNPSLAGIYGDLSNGVELSWFIVHCGDCPRFTVCLLEDSRITCKRQCQDDVTTLSQQGFRCQLEYWGFIYGAYTVVAYGGLIGLRFVIGFVLLMVLVVFQWRKRHDLPL</sequence>